<dbReference type="Pfam" id="PF00990">
    <property type="entry name" value="GGDEF"/>
    <property type="match status" value="1"/>
</dbReference>
<feature type="transmembrane region" description="Helical" evidence="3">
    <location>
        <begin position="61"/>
        <end position="79"/>
    </location>
</feature>
<keyword evidence="3" id="KW-1133">Transmembrane helix</keyword>
<dbReference type="Proteomes" id="UP000604481">
    <property type="component" value="Unassembled WGS sequence"/>
</dbReference>
<dbReference type="Gene3D" id="3.30.70.270">
    <property type="match status" value="1"/>
</dbReference>
<evidence type="ECO:0000313" key="6">
    <source>
        <dbReference type="Proteomes" id="UP000604481"/>
    </source>
</evidence>
<dbReference type="InterPro" id="IPR043128">
    <property type="entry name" value="Rev_trsase/Diguanyl_cyclase"/>
</dbReference>
<dbReference type="EMBL" id="JADFUA010000003">
    <property type="protein sequence ID" value="MBE9608875.1"/>
    <property type="molecule type" value="Genomic_DNA"/>
</dbReference>
<dbReference type="InterPro" id="IPR029787">
    <property type="entry name" value="Nucleotide_cyclase"/>
</dbReference>
<name>A0A8J7FGS3_9NEIS</name>
<sequence>MSLIDRLIRQPTRHWLLLLALLYLLLRIPGIPGAHDLYGLLLSLLVCSLAWLARTAHSQWLAYRSGLLLYLLAGILDWLDGALPISHPLGKLADTLDDPLFAVAFFLIGLAYVRVNQDREALIASLHEEIARRQTLEQTLHDWAFRDELTGLGNRRALFEAFSQAARAGETGILLYIDVNQFKQVNDRLGHETGDKVLQACAAALSDLPGAVFRLGGDEFAALLTGADDAEASRQEQRLKLRVQPLESEFGVSLSIGRAHYSPDELRQADLLLASADHAMYNAKRATRRPAPP</sequence>
<evidence type="ECO:0000256" key="3">
    <source>
        <dbReference type="SAM" id="Phobius"/>
    </source>
</evidence>
<organism evidence="5 6">
    <name type="scientific">Chitinilyticum piscinae</name>
    <dbReference type="NCBI Taxonomy" id="2866724"/>
    <lineage>
        <taxon>Bacteria</taxon>
        <taxon>Pseudomonadati</taxon>
        <taxon>Pseudomonadota</taxon>
        <taxon>Betaproteobacteria</taxon>
        <taxon>Neisseriales</taxon>
        <taxon>Chitinibacteraceae</taxon>
        <taxon>Chitinilyticum</taxon>
    </lineage>
</organism>
<feature type="domain" description="GGDEF" evidence="4">
    <location>
        <begin position="170"/>
        <end position="293"/>
    </location>
</feature>
<evidence type="ECO:0000256" key="1">
    <source>
        <dbReference type="ARBA" id="ARBA00012528"/>
    </source>
</evidence>
<dbReference type="PROSITE" id="PS50887">
    <property type="entry name" value="GGDEF"/>
    <property type="match status" value="1"/>
</dbReference>
<dbReference type="SUPFAM" id="SSF55073">
    <property type="entry name" value="Nucleotide cyclase"/>
    <property type="match status" value="1"/>
</dbReference>
<evidence type="ECO:0000256" key="2">
    <source>
        <dbReference type="ARBA" id="ARBA00034247"/>
    </source>
</evidence>
<comment type="catalytic activity">
    <reaction evidence="2">
        <text>2 GTP = 3',3'-c-di-GMP + 2 diphosphate</text>
        <dbReference type="Rhea" id="RHEA:24898"/>
        <dbReference type="ChEBI" id="CHEBI:33019"/>
        <dbReference type="ChEBI" id="CHEBI:37565"/>
        <dbReference type="ChEBI" id="CHEBI:58805"/>
        <dbReference type="EC" id="2.7.7.65"/>
    </reaction>
</comment>
<dbReference type="RefSeq" id="WP_194115416.1">
    <property type="nucleotide sequence ID" value="NZ_JADFUA010000003.1"/>
</dbReference>
<dbReference type="GO" id="GO:0005886">
    <property type="term" value="C:plasma membrane"/>
    <property type="evidence" value="ECO:0007669"/>
    <property type="project" value="TreeGrafter"/>
</dbReference>
<proteinExistence type="predicted"/>
<keyword evidence="3" id="KW-0812">Transmembrane</keyword>
<accession>A0A8J7FGS3</accession>
<gene>
    <name evidence="5" type="ORF">INR99_05890</name>
</gene>
<evidence type="ECO:0000259" key="4">
    <source>
        <dbReference type="PROSITE" id="PS50887"/>
    </source>
</evidence>
<dbReference type="InterPro" id="IPR000160">
    <property type="entry name" value="GGDEF_dom"/>
</dbReference>
<dbReference type="GO" id="GO:0052621">
    <property type="term" value="F:diguanylate cyclase activity"/>
    <property type="evidence" value="ECO:0007669"/>
    <property type="project" value="UniProtKB-EC"/>
</dbReference>
<dbReference type="PANTHER" id="PTHR45138:SF9">
    <property type="entry name" value="DIGUANYLATE CYCLASE DGCM-RELATED"/>
    <property type="match status" value="1"/>
</dbReference>
<dbReference type="AlphaFoldDB" id="A0A8J7FGS3"/>
<dbReference type="PANTHER" id="PTHR45138">
    <property type="entry name" value="REGULATORY COMPONENTS OF SENSORY TRANSDUCTION SYSTEM"/>
    <property type="match status" value="1"/>
</dbReference>
<dbReference type="GO" id="GO:0043709">
    <property type="term" value="P:cell adhesion involved in single-species biofilm formation"/>
    <property type="evidence" value="ECO:0007669"/>
    <property type="project" value="TreeGrafter"/>
</dbReference>
<dbReference type="InterPro" id="IPR050469">
    <property type="entry name" value="Diguanylate_Cyclase"/>
</dbReference>
<protein>
    <recommendedName>
        <fullName evidence="1">diguanylate cyclase</fullName>
        <ecNumber evidence="1">2.7.7.65</ecNumber>
    </recommendedName>
</protein>
<evidence type="ECO:0000313" key="5">
    <source>
        <dbReference type="EMBL" id="MBE9608875.1"/>
    </source>
</evidence>
<comment type="caution">
    <text evidence="5">The sequence shown here is derived from an EMBL/GenBank/DDBJ whole genome shotgun (WGS) entry which is preliminary data.</text>
</comment>
<dbReference type="SMART" id="SM00267">
    <property type="entry name" value="GGDEF"/>
    <property type="match status" value="1"/>
</dbReference>
<feature type="transmembrane region" description="Helical" evidence="3">
    <location>
        <begin position="37"/>
        <end position="54"/>
    </location>
</feature>
<feature type="transmembrane region" description="Helical" evidence="3">
    <location>
        <begin position="99"/>
        <end position="115"/>
    </location>
</feature>
<dbReference type="GO" id="GO:1902201">
    <property type="term" value="P:negative regulation of bacterial-type flagellum-dependent cell motility"/>
    <property type="evidence" value="ECO:0007669"/>
    <property type="project" value="TreeGrafter"/>
</dbReference>
<feature type="transmembrane region" description="Helical" evidence="3">
    <location>
        <begin position="12"/>
        <end position="31"/>
    </location>
</feature>
<dbReference type="CDD" id="cd01949">
    <property type="entry name" value="GGDEF"/>
    <property type="match status" value="1"/>
</dbReference>
<keyword evidence="3" id="KW-0472">Membrane</keyword>
<dbReference type="EC" id="2.7.7.65" evidence="1"/>
<keyword evidence="6" id="KW-1185">Reference proteome</keyword>
<reference evidence="5 6" key="1">
    <citation type="submission" date="2020-10" db="EMBL/GenBank/DDBJ databases">
        <title>The genome sequence of Chitinilyticum litopenaei 4Y14.</title>
        <authorList>
            <person name="Liu Y."/>
        </authorList>
    </citation>
    <scope>NUCLEOTIDE SEQUENCE [LARGE SCALE GENOMIC DNA]</scope>
    <source>
        <strain evidence="5 6">4Y14</strain>
    </source>
</reference>
<dbReference type="NCBIfam" id="TIGR00254">
    <property type="entry name" value="GGDEF"/>
    <property type="match status" value="1"/>
</dbReference>